<dbReference type="InterPro" id="IPR046528">
    <property type="entry name" value="DUF6593"/>
</dbReference>
<organism evidence="2 3">
    <name type="scientific">Dichomitus squalens</name>
    <dbReference type="NCBI Taxonomy" id="114155"/>
    <lineage>
        <taxon>Eukaryota</taxon>
        <taxon>Fungi</taxon>
        <taxon>Dikarya</taxon>
        <taxon>Basidiomycota</taxon>
        <taxon>Agaricomycotina</taxon>
        <taxon>Agaricomycetes</taxon>
        <taxon>Polyporales</taxon>
        <taxon>Polyporaceae</taxon>
        <taxon>Dichomitus</taxon>
    </lineage>
</organism>
<gene>
    <name evidence="2" type="ORF">BD310DRAFT_1036134</name>
</gene>
<sequence>MSESSPPTTTTLTLTPDDVLNATLCDGEGTALYFVSTTPSLYTTTTQVTRSNGELLATVEWRDMLPNRLRLGKKPPTTLNNWLQTALVPFASKGNASFKDDSGRKYKWQGAAYANTLELFTKDDGYEEPIATFTKSRKNIGRDLPAEPARLALTARAVEIQDIVVLSFLFLERLRRGQARTRQSTADALSKQPIVAITSGHGYGAGGG</sequence>
<feature type="domain" description="DUF6593" evidence="1">
    <location>
        <begin position="17"/>
        <end position="176"/>
    </location>
</feature>
<dbReference type="Proteomes" id="UP000292082">
    <property type="component" value="Unassembled WGS sequence"/>
</dbReference>
<accession>A0A4Q9Q7F8</accession>
<dbReference type="Pfam" id="PF20236">
    <property type="entry name" value="DUF6593"/>
    <property type="match status" value="1"/>
</dbReference>
<reference evidence="2 3" key="1">
    <citation type="submission" date="2019-01" db="EMBL/GenBank/DDBJ databases">
        <title>Draft genome sequences of three monokaryotic isolates of the white-rot basidiomycete fungus Dichomitus squalens.</title>
        <authorList>
            <consortium name="DOE Joint Genome Institute"/>
            <person name="Lopez S.C."/>
            <person name="Andreopoulos B."/>
            <person name="Pangilinan J."/>
            <person name="Lipzen A."/>
            <person name="Riley R."/>
            <person name="Ahrendt S."/>
            <person name="Ng V."/>
            <person name="Barry K."/>
            <person name="Daum C."/>
            <person name="Grigoriev I.V."/>
            <person name="Hilden K.S."/>
            <person name="Makela M.R."/>
            <person name="de Vries R.P."/>
        </authorList>
    </citation>
    <scope>NUCLEOTIDE SEQUENCE [LARGE SCALE GENOMIC DNA]</scope>
    <source>
        <strain evidence="2 3">CBS 464.89</strain>
    </source>
</reference>
<name>A0A4Q9Q7F8_9APHY</name>
<evidence type="ECO:0000313" key="2">
    <source>
        <dbReference type="EMBL" id="TBU63090.1"/>
    </source>
</evidence>
<protein>
    <recommendedName>
        <fullName evidence="1">DUF6593 domain-containing protein</fullName>
    </recommendedName>
</protein>
<evidence type="ECO:0000313" key="3">
    <source>
        <dbReference type="Proteomes" id="UP000292082"/>
    </source>
</evidence>
<proteinExistence type="predicted"/>
<dbReference type="EMBL" id="ML145091">
    <property type="protein sequence ID" value="TBU63090.1"/>
    <property type="molecule type" value="Genomic_DNA"/>
</dbReference>
<dbReference type="AlphaFoldDB" id="A0A4Q9Q7F8"/>
<evidence type="ECO:0000259" key="1">
    <source>
        <dbReference type="Pfam" id="PF20236"/>
    </source>
</evidence>
<keyword evidence="3" id="KW-1185">Reference proteome</keyword>